<gene>
    <name evidence="1" type="ORF">GCM10010255_79240</name>
</gene>
<sequence length="60" mass="6568">MRVRVVANAVVSTDPRRVERILANLAANALRHGAPPVEVEVDGPVVRVRDRGPDRHPPRG</sequence>
<evidence type="ECO:0000313" key="1">
    <source>
        <dbReference type="EMBL" id="GAA2425446.1"/>
    </source>
</evidence>
<dbReference type="InterPro" id="IPR036890">
    <property type="entry name" value="HATPase_C_sf"/>
</dbReference>
<dbReference type="EMBL" id="BAAASE010000016">
    <property type="protein sequence ID" value="GAA2425446.1"/>
    <property type="molecule type" value="Genomic_DNA"/>
</dbReference>
<evidence type="ECO:0008006" key="3">
    <source>
        <dbReference type="Google" id="ProtNLM"/>
    </source>
</evidence>
<protein>
    <recommendedName>
        <fullName evidence="3">ATP-binding protein</fullName>
    </recommendedName>
</protein>
<comment type="caution">
    <text evidence="1">The sequence shown here is derived from an EMBL/GenBank/DDBJ whole genome shotgun (WGS) entry which is preliminary data.</text>
</comment>
<proteinExistence type="predicted"/>
<dbReference type="SUPFAM" id="SSF55874">
    <property type="entry name" value="ATPase domain of HSP90 chaperone/DNA topoisomerase II/histidine kinase"/>
    <property type="match status" value="1"/>
</dbReference>
<accession>A0ABP5WFS2</accession>
<dbReference type="Proteomes" id="UP001499986">
    <property type="component" value="Unassembled WGS sequence"/>
</dbReference>
<name>A0ABP5WFS2_9ACTN</name>
<organism evidence="1 2">
    <name type="scientific">Streptomyces coeruleofuscus</name>
    <dbReference type="NCBI Taxonomy" id="66879"/>
    <lineage>
        <taxon>Bacteria</taxon>
        <taxon>Bacillati</taxon>
        <taxon>Actinomycetota</taxon>
        <taxon>Actinomycetes</taxon>
        <taxon>Kitasatosporales</taxon>
        <taxon>Streptomycetaceae</taxon>
        <taxon>Streptomyces</taxon>
    </lineage>
</organism>
<evidence type="ECO:0000313" key="2">
    <source>
        <dbReference type="Proteomes" id="UP001499986"/>
    </source>
</evidence>
<dbReference type="Gene3D" id="3.30.565.10">
    <property type="entry name" value="Histidine kinase-like ATPase, C-terminal domain"/>
    <property type="match status" value="1"/>
</dbReference>
<keyword evidence="2" id="KW-1185">Reference proteome</keyword>
<reference evidence="2" key="1">
    <citation type="journal article" date="2019" name="Int. J. Syst. Evol. Microbiol.">
        <title>The Global Catalogue of Microorganisms (GCM) 10K type strain sequencing project: providing services to taxonomists for standard genome sequencing and annotation.</title>
        <authorList>
            <consortium name="The Broad Institute Genomics Platform"/>
            <consortium name="The Broad Institute Genome Sequencing Center for Infectious Disease"/>
            <person name="Wu L."/>
            <person name="Ma J."/>
        </authorList>
    </citation>
    <scope>NUCLEOTIDE SEQUENCE [LARGE SCALE GENOMIC DNA]</scope>
    <source>
        <strain evidence="2">JCM 4358</strain>
    </source>
</reference>